<reference evidence="2" key="1">
    <citation type="journal article" date="2020" name="Stud. Mycol.">
        <title>101 Dothideomycetes genomes: a test case for predicting lifestyles and emergence of pathogens.</title>
        <authorList>
            <person name="Haridas S."/>
            <person name="Albert R."/>
            <person name="Binder M."/>
            <person name="Bloem J."/>
            <person name="Labutti K."/>
            <person name="Salamov A."/>
            <person name="Andreopoulos B."/>
            <person name="Baker S."/>
            <person name="Barry K."/>
            <person name="Bills G."/>
            <person name="Bluhm B."/>
            <person name="Cannon C."/>
            <person name="Castanera R."/>
            <person name="Culley D."/>
            <person name="Daum C."/>
            <person name="Ezra D."/>
            <person name="Gonzalez J."/>
            <person name="Henrissat B."/>
            <person name="Kuo A."/>
            <person name="Liang C."/>
            <person name="Lipzen A."/>
            <person name="Lutzoni F."/>
            <person name="Magnuson J."/>
            <person name="Mondo S."/>
            <person name="Nolan M."/>
            <person name="Ohm R."/>
            <person name="Pangilinan J."/>
            <person name="Park H.-J."/>
            <person name="Ramirez L."/>
            <person name="Alfaro M."/>
            <person name="Sun H."/>
            <person name="Tritt A."/>
            <person name="Yoshinaga Y."/>
            <person name="Zwiers L.-H."/>
            <person name="Turgeon B."/>
            <person name="Goodwin S."/>
            <person name="Spatafora J."/>
            <person name="Crous P."/>
            <person name="Grigoriev I."/>
        </authorList>
    </citation>
    <scope>NUCLEOTIDE SEQUENCE</scope>
    <source>
        <strain evidence="2">CBS 183.55</strain>
    </source>
</reference>
<evidence type="ECO:0000313" key="3">
    <source>
        <dbReference type="Proteomes" id="UP000800082"/>
    </source>
</evidence>
<evidence type="ECO:0000313" key="2">
    <source>
        <dbReference type="EMBL" id="KAF1928397.1"/>
    </source>
</evidence>
<feature type="region of interest" description="Disordered" evidence="1">
    <location>
        <begin position="38"/>
        <end position="84"/>
    </location>
</feature>
<dbReference type="RefSeq" id="XP_033448649.1">
    <property type="nucleotide sequence ID" value="XM_033587663.1"/>
</dbReference>
<organism evidence="2 3">
    <name type="scientific">Didymella exigua CBS 183.55</name>
    <dbReference type="NCBI Taxonomy" id="1150837"/>
    <lineage>
        <taxon>Eukaryota</taxon>
        <taxon>Fungi</taxon>
        <taxon>Dikarya</taxon>
        <taxon>Ascomycota</taxon>
        <taxon>Pezizomycotina</taxon>
        <taxon>Dothideomycetes</taxon>
        <taxon>Pleosporomycetidae</taxon>
        <taxon>Pleosporales</taxon>
        <taxon>Pleosporineae</taxon>
        <taxon>Didymellaceae</taxon>
        <taxon>Didymella</taxon>
    </lineage>
</organism>
<gene>
    <name evidence="2" type="ORF">M421DRAFT_159978</name>
</gene>
<dbReference type="AlphaFoldDB" id="A0A6A5RSC0"/>
<protein>
    <submittedName>
        <fullName evidence="2">Uncharacterized protein</fullName>
    </submittedName>
</protein>
<accession>A0A6A5RSC0</accession>
<proteinExistence type="predicted"/>
<dbReference type="Proteomes" id="UP000800082">
    <property type="component" value="Unassembled WGS sequence"/>
</dbReference>
<dbReference type="GeneID" id="54345309"/>
<dbReference type="EMBL" id="ML978969">
    <property type="protein sequence ID" value="KAF1928397.1"/>
    <property type="molecule type" value="Genomic_DNA"/>
</dbReference>
<sequence>MKALTGIVSVSNTFQPSGPKLMAVPVVLPAPKGATDVGSLNTTSAVPVGNSERLGSGTMTSGEPSARSSSGGSLIPGATGAVSAPAAGTSCAFMLCRSIAPTTRDFILVSPQ</sequence>
<keyword evidence="3" id="KW-1185">Reference proteome</keyword>
<name>A0A6A5RSC0_9PLEO</name>
<evidence type="ECO:0000256" key="1">
    <source>
        <dbReference type="SAM" id="MobiDB-lite"/>
    </source>
</evidence>
<feature type="compositionally biased region" description="Polar residues" evidence="1">
    <location>
        <begin position="57"/>
        <end position="72"/>
    </location>
</feature>